<dbReference type="Pfam" id="PF00069">
    <property type="entry name" value="Pkinase"/>
    <property type="match status" value="1"/>
</dbReference>
<accession>A0AAD4LH75</accession>
<gene>
    <name evidence="10" type="ORF">EDB92DRAFT_723187</name>
</gene>
<dbReference type="InterPro" id="IPR011009">
    <property type="entry name" value="Kinase-like_dom_sf"/>
</dbReference>
<evidence type="ECO:0000256" key="3">
    <source>
        <dbReference type="ARBA" id="ARBA00022679"/>
    </source>
</evidence>
<dbReference type="PANTHER" id="PTHR24356">
    <property type="entry name" value="SERINE/THREONINE-PROTEIN KINASE"/>
    <property type="match status" value="1"/>
</dbReference>
<dbReference type="GO" id="GO:0004674">
    <property type="term" value="F:protein serine/threonine kinase activity"/>
    <property type="evidence" value="ECO:0007669"/>
    <property type="project" value="UniProtKB-KW"/>
</dbReference>
<dbReference type="InterPro" id="IPR050236">
    <property type="entry name" value="Ser_Thr_kinase_AGC"/>
</dbReference>
<dbReference type="PROSITE" id="PS50011">
    <property type="entry name" value="PROTEIN_KINASE_DOM"/>
    <property type="match status" value="1"/>
</dbReference>
<evidence type="ECO:0000313" key="10">
    <source>
        <dbReference type="EMBL" id="KAH8990785.1"/>
    </source>
</evidence>
<evidence type="ECO:0000256" key="8">
    <source>
        <dbReference type="ARBA" id="ARBA00048679"/>
    </source>
</evidence>
<name>A0AAD4LH75_9AGAM</name>
<organism evidence="10 11">
    <name type="scientific">Lactarius akahatsu</name>
    <dbReference type="NCBI Taxonomy" id="416441"/>
    <lineage>
        <taxon>Eukaryota</taxon>
        <taxon>Fungi</taxon>
        <taxon>Dikarya</taxon>
        <taxon>Basidiomycota</taxon>
        <taxon>Agaricomycotina</taxon>
        <taxon>Agaricomycetes</taxon>
        <taxon>Russulales</taxon>
        <taxon>Russulaceae</taxon>
        <taxon>Lactarius</taxon>
    </lineage>
</organism>
<keyword evidence="4" id="KW-0547">Nucleotide-binding</keyword>
<proteinExistence type="predicted"/>
<dbReference type="AlphaFoldDB" id="A0AAD4LH75"/>
<evidence type="ECO:0000256" key="1">
    <source>
        <dbReference type="ARBA" id="ARBA00012513"/>
    </source>
</evidence>
<keyword evidence="5 10" id="KW-0418">Kinase</keyword>
<keyword evidence="6" id="KW-0067">ATP-binding</keyword>
<dbReference type="Gene3D" id="1.10.510.10">
    <property type="entry name" value="Transferase(Phosphotransferase) domain 1"/>
    <property type="match status" value="1"/>
</dbReference>
<evidence type="ECO:0000256" key="7">
    <source>
        <dbReference type="ARBA" id="ARBA00047899"/>
    </source>
</evidence>
<evidence type="ECO:0000256" key="4">
    <source>
        <dbReference type="ARBA" id="ARBA00022741"/>
    </source>
</evidence>
<dbReference type="InterPro" id="IPR000719">
    <property type="entry name" value="Prot_kinase_dom"/>
</dbReference>
<reference evidence="10" key="1">
    <citation type="submission" date="2022-01" db="EMBL/GenBank/DDBJ databases">
        <title>Comparative genomics reveals a dynamic genome evolution in the ectomycorrhizal milk-cap (Lactarius) mushrooms.</title>
        <authorList>
            <consortium name="DOE Joint Genome Institute"/>
            <person name="Lebreton A."/>
            <person name="Tang N."/>
            <person name="Kuo A."/>
            <person name="LaButti K."/>
            <person name="Drula E."/>
            <person name="Barry K."/>
            <person name="Clum A."/>
            <person name="Lipzen A."/>
            <person name="Mousain D."/>
            <person name="Ng V."/>
            <person name="Wang R."/>
            <person name="Wang X."/>
            <person name="Dai Y."/>
            <person name="Henrissat B."/>
            <person name="Grigoriev I.V."/>
            <person name="Guerin-Laguette A."/>
            <person name="Yu F."/>
            <person name="Martin F.M."/>
        </authorList>
    </citation>
    <scope>NUCLEOTIDE SEQUENCE</scope>
    <source>
        <strain evidence="10">QP</strain>
    </source>
</reference>
<comment type="catalytic activity">
    <reaction evidence="8">
        <text>L-seryl-[protein] + ATP = O-phospho-L-seryl-[protein] + ADP + H(+)</text>
        <dbReference type="Rhea" id="RHEA:17989"/>
        <dbReference type="Rhea" id="RHEA-COMP:9863"/>
        <dbReference type="Rhea" id="RHEA-COMP:11604"/>
        <dbReference type="ChEBI" id="CHEBI:15378"/>
        <dbReference type="ChEBI" id="CHEBI:29999"/>
        <dbReference type="ChEBI" id="CHEBI:30616"/>
        <dbReference type="ChEBI" id="CHEBI:83421"/>
        <dbReference type="ChEBI" id="CHEBI:456216"/>
        <dbReference type="EC" id="2.7.11.1"/>
    </reaction>
</comment>
<dbReference type="SMART" id="SM00220">
    <property type="entry name" value="S_TKc"/>
    <property type="match status" value="1"/>
</dbReference>
<dbReference type="GO" id="GO:0005737">
    <property type="term" value="C:cytoplasm"/>
    <property type="evidence" value="ECO:0007669"/>
    <property type="project" value="TreeGrafter"/>
</dbReference>
<evidence type="ECO:0000259" key="9">
    <source>
        <dbReference type="PROSITE" id="PS50011"/>
    </source>
</evidence>
<dbReference type="Proteomes" id="UP001201163">
    <property type="component" value="Unassembled WGS sequence"/>
</dbReference>
<dbReference type="PANTHER" id="PTHR24356:SF1">
    <property type="entry name" value="SERINE_THREONINE-PROTEIN KINASE GREATWALL"/>
    <property type="match status" value="1"/>
</dbReference>
<dbReference type="GO" id="GO:0035556">
    <property type="term" value="P:intracellular signal transduction"/>
    <property type="evidence" value="ECO:0007669"/>
    <property type="project" value="TreeGrafter"/>
</dbReference>
<dbReference type="EC" id="2.7.11.1" evidence="1"/>
<keyword evidence="3" id="KW-0808">Transferase</keyword>
<evidence type="ECO:0000256" key="6">
    <source>
        <dbReference type="ARBA" id="ARBA00022840"/>
    </source>
</evidence>
<evidence type="ECO:0000256" key="2">
    <source>
        <dbReference type="ARBA" id="ARBA00022527"/>
    </source>
</evidence>
<keyword evidence="11" id="KW-1185">Reference proteome</keyword>
<feature type="domain" description="Protein kinase" evidence="9">
    <location>
        <begin position="1"/>
        <end position="216"/>
    </location>
</feature>
<comment type="caution">
    <text evidence="10">The sequence shown here is derived from an EMBL/GenBank/DDBJ whole genome shotgun (WGS) entry which is preliminary data.</text>
</comment>
<evidence type="ECO:0000256" key="5">
    <source>
        <dbReference type="ARBA" id="ARBA00022777"/>
    </source>
</evidence>
<dbReference type="SUPFAM" id="SSF56112">
    <property type="entry name" value="Protein kinase-like (PK-like)"/>
    <property type="match status" value="1"/>
</dbReference>
<keyword evidence="2" id="KW-0723">Serine/threonine-protein kinase</keyword>
<protein>
    <recommendedName>
        <fullName evidence="1">non-specific serine/threonine protein kinase</fullName>
        <ecNumber evidence="1">2.7.11.1</ecNumber>
    </recommendedName>
</protein>
<dbReference type="EMBL" id="JAKELL010000029">
    <property type="protein sequence ID" value="KAH8990785.1"/>
    <property type="molecule type" value="Genomic_DNA"/>
</dbReference>
<sequence>MVQPSFNDDLASYVGMMPSPTQLAKIILQVVRVLLLMVNHLSSPHTIQAYGLTHLHNIGIIHRSIKPSHILLTSTGDARISEFGLSHVHTEGPVKRGVVSFGCVPHWQGFLSPEAVLGHNDPMVDYWALGVTMFLVITGKFPFLTSSDLDRFSTCPRTITEWSWHERLTLAESYVIAGVGTCSLPFETRLTTDTQLLNPNTMQRFDADRLARCSYFTGVSADWSRRHSSLPLNCGLSRQALLFEYPRLGTFVFH</sequence>
<dbReference type="GO" id="GO:0005524">
    <property type="term" value="F:ATP binding"/>
    <property type="evidence" value="ECO:0007669"/>
    <property type="project" value="UniProtKB-KW"/>
</dbReference>
<dbReference type="GO" id="GO:0005634">
    <property type="term" value="C:nucleus"/>
    <property type="evidence" value="ECO:0007669"/>
    <property type="project" value="TreeGrafter"/>
</dbReference>
<comment type="catalytic activity">
    <reaction evidence="7">
        <text>L-threonyl-[protein] + ATP = O-phospho-L-threonyl-[protein] + ADP + H(+)</text>
        <dbReference type="Rhea" id="RHEA:46608"/>
        <dbReference type="Rhea" id="RHEA-COMP:11060"/>
        <dbReference type="Rhea" id="RHEA-COMP:11605"/>
        <dbReference type="ChEBI" id="CHEBI:15378"/>
        <dbReference type="ChEBI" id="CHEBI:30013"/>
        <dbReference type="ChEBI" id="CHEBI:30616"/>
        <dbReference type="ChEBI" id="CHEBI:61977"/>
        <dbReference type="ChEBI" id="CHEBI:456216"/>
        <dbReference type="EC" id="2.7.11.1"/>
    </reaction>
</comment>
<evidence type="ECO:0000313" key="11">
    <source>
        <dbReference type="Proteomes" id="UP001201163"/>
    </source>
</evidence>